<dbReference type="GO" id="GO:0020037">
    <property type="term" value="F:heme binding"/>
    <property type="evidence" value="ECO:0007669"/>
    <property type="project" value="InterPro"/>
</dbReference>
<evidence type="ECO:0000313" key="11">
    <source>
        <dbReference type="Proteomes" id="UP001064489"/>
    </source>
</evidence>
<reference evidence="10" key="2">
    <citation type="submission" date="2023-02" db="EMBL/GenBank/DDBJ databases">
        <authorList>
            <person name="Swenson N.G."/>
            <person name="Wegrzyn J.L."/>
            <person name="Mcevoy S.L."/>
        </authorList>
    </citation>
    <scope>NUCLEOTIDE SEQUENCE</scope>
    <source>
        <strain evidence="10">91603</strain>
        <tissue evidence="10">Leaf</tissue>
    </source>
</reference>
<evidence type="ECO:0000256" key="1">
    <source>
        <dbReference type="ARBA" id="ARBA00004167"/>
    </source>
</evidence>
<keyword evidence="7 8" id="KW-0408">Iron</keyword>
<evidence type="ECO:0000256" key="7">
    <source>
        <dbReference type="ARBA" id="ARBA00023004"/>
    </source>
</evidence>
<evidence type="ECO:0000313" key="10">
    <source>
        <dbReference type="EMBL" id="KAI9160327.1"/>
    </source>
</evidence>
<comment type="similarity">
    <text evidence="3">Belongs to the cytochrome P450 family.</text>
</comment>
<comment type="pathway">
    <text evidence="2">Secondary metabolite biosynthesis; terpenoid biosynthesis.</text>
</comment>
<keyword evidence="8" id="KW-0349">Heme</keyword>
<dbReference type="GO" id="GO:0016705">
    <property type="term" value="F:oxidoreductase activity, acting on paired donors, with incorporation or reduction of molecular oxygen"/>
    <property type="evidence" value="ECO:0007669"/>
    <property type="project" value="InterPro"/>
</dbReference>
<comment type="cofactor">
    <cofactor evidence="8">
        <name>heme</name>
        <dbReference type="ChEBI" id="CHEBI:30413"/>
    </cofactor>
</comment>
<keyword evidence="4 9" id="KW-0812">Transmembrane</keyword>
<dbReference type="AlphaFoldDB" id="A0AAD5IDS1"/>
<dbReference type="PRINTS" id="PR00385">
    <property type="entry name" value="P450"/>
</dbReference>
<feature type="binding site" description="axial binding residue" evidence="8">
    <location>
        <position position="702"/>
    </location>
    <ligand>
        <name>heme</name>
        <dbReference type="ChEBI" id="CHEBI:30413"/>
    </ligand>
    <ligandPart>
        <name>Fe</name>
        <dbReference type="ChEBI" id="CHEBI:18248"/>
    </ligandPart>
</feature>
<evidence type="ECO:0000256" key="5">
    <source>
        <dbReference type="ARBA" id="ARBA00022723"/>
    </source>
</evidence>
<comment type="subcellular location">
    <subcellularLocation>
        <location evidence="1">Membrane</location>
        <topology evidence="1">Single-pass membrane protein</topology>
    </subcellularLocation>
</comment>
<dbReference type="GO" id="GO:0016125">
    <property type="term" value="P:sterol metabolic process"/>
    <property type="evidence" value="ECO:0007669"/>
    <property type="project" value="TreeGrafter"/>
</dbReference>
<dbReference type="InterPro" id="IPR017972">
    <property type="entry name" value="Cyt_P450_CS"/>
</dbReference>
<evidence type="ECO:0000256" key="8">
    <source>
        <dbReference type="PIRSR" id="PIRSR602401-1"/>
    </source>
</evidence>
<evidence type="ECO:0000256" key="6">
    <source>
        <dbReference type="ARBA" id="ARBA00022989"/>
    </source>
</evidence>
<dbReference type="GO" id="GO:0005506">
    <property type="term" value="F:iron ion binding"/>
    <property type="evidence" value="ECO:0007669"/>
    <property type="project" value="InterPro"/>
</dbReference>
<evidence type="ECO:0000256" key="4">
    <source>
        <dbReference type="ARBA" id="ARBA00022692"/>
    </source>
</evidence>
<comment type="caution">
    <text evidence="10">The sequence shown here is derived from an EMBL/GenBank/DDBJ whole genome shotgun (WGS) entry which is preliminary data.</text>
</comment>
<organism evidence="10 11">
    <name type="scientific">Acer negundo</name>
    <name type="common">Box elder</name>
    <dbReference type="NCBI Taxonomy" id="4023"/>
    <lineage>
        <taxon>Eukaryota</taxon>
        <taxon>Viridiplantae</taxon>
        <taxon>Streptophyta</taxon>
        <taxon>Embryophyta</taxon>
        <taxon>Tracheophyta</taxon>
        <taxon>Spermatophyta</taxon>
        <taxon>Magnoliopsida</taxon>
        <taxon>eudicotyledons</taxon>
        <taxon>Gunneridae</taxon>
        <taxon>Pentapetalae</taxon>
        <taxon>rosids</taxon>
        <taxon>malvids</taxon>
        <taxon>Sapindales</taxon>
        <taxon>Sapindaceae</taxon>
        <taxon>Hippocastanoideae</taxon>
        <taxon>Acereae</taxon>
        <taxon>Acer</taxon>
    </lineage>
</organism>
<dbReference type="GO" id="GO:0016132">
    <property type="term" value="P:brassinosteroid biosynthetic process"/>
    <property type="evidence" value="ECO:0007669"/>
    <property type="project" value="TreeGrafter"/>
</dbReference>
<proteinExistence type="inferred from homology"/>
<dbReference type="PANTHER" id="PTHR24286">
    <property type="entry name" value="CYTOCHROME P450 26"/>
    <property type="match status" value="1"/>
</dbReference>
<dbReference type="InterPro" id="IPR002401">
    <property type="entry name" value="Cyt_P450_E_grp-I"/>
</dbReference>
<feature type="transmembrane region" description="Helical" evidence="9">
    <location>
        <begin position="46"/>
        <end position="66"/>
    </location>
</feature>
<keyword evidence="11" id="KW-1185">Reference proteome</keyword>
<evidence type="ECO:0000256" key="9">
    <source>
        <dbReference type="SAM" id="Phobius"/>
    </source>
</evidence>
<dbReference type="InterPro" id="IPR001128">
    <property type="entry name" value="Cyt_P450"/>
</dbReference>
<evidence type="ECO:0000256" key="2">
    <source>
        <dbReference type="ARBA" id="ARBA00004721"/>
    </source>
</evidence>
<dbReference type="PRINTS" id="PR00463">
    <property type="entry name" value="EP450I"/>
</dbReference>
<dbReference type="Gene3D" id="1.10.630.10">
    <property type="entry name" value="Cytochrome P450"/>
    <property type="match status" value="2"/>
</dbReference>
<keyword evidence="9" id="KW-0472">Membrane</keyword>
<keyword evidence="5 8" id="KW-0479">Metal-binding</keyword>
<dbReference type="PROSITE" id="PS00086">
    <property type="entry name" value="CYTOCHROME_P450"/>
    <property type="match status" value="1"/>
</dbReference>
<evidence type="ECO:0008006" key="12">
    <source>
        <dbReference type="Google" id="ProtNLM"/>
    </source>
</evidence>
<gene>
    <name evidence="10" type="ORF">LWI28_007131</name>
</gene>
<feature type="transmembrane region" description="Helical" evidence="9">
    <location>
        <begin position="294"/>
        <end position="317"/>
    </location>
</feature>
<feature type="transmembrane region" description="Helical" evidence="9">
    <location>
        <begin position="6"/>
        <end position="26"/>
    </location>
</feature>
<dbReference type="SUPFAM" id="SSF48264">
    <property type="entry name" value="Cytochrome P450"/>
    <property type="match status" value="2"/>
</dbReference>
<name>A0AAD5IDS1_ACENE</name>
<dbReference type="InterPro" id="IPR036396">
    <property type="entry name" value="Cyt_P450_sf"/>
</dbReference>
<dbReference type="GO" id="GO:0004497">
    <property type="term" value="F:monooxygenase activity"/>
    <property type="evidence" value="ECO:0007669"/>
    <property type="project" value="InterPro"/>
</dbReference>
<evidence type="ECO:0000256" key="3">
    <source>
        <dbReference type="ARBA" id="ARBA00010617"/>
    </source>
</evidence>
<dbReference type="GO" id="GO:0016020">
    <property type="term" value="C:membrane"/>
    <property type="evidence" value="ECO:0007669"/>
    <property type="project" value="UniProtKB-SubCell"/>
</dbReference>
<sequence length="724" mass="82562">METSLVVLLAWVVGVVPILGLLLWCWNELWYAVPLKFRYSGTGTRLPPGHMGFPIFGETLAFLWYFKVLRRPDEFINSKRRKYGDGVGMYRTHLLGSPSVIVCFPSISKIVYQSDEIFRLQWPAVDLVGRTSLVSVHGKAHERLRSFVTKAINRPDALRRIAALVQPSMVAALQSWAQKRKVKVSYEAKKVTFENIGKLFVSFESGPRMESMEKLFQGLLKGIRAHPFNFPGTAYHHASQCRKKLEAIFRVELEKKKNRTGIDQTTNIDLMDGLMQVEDDIGKRLSDQEVLDNIVSLVVAGYTSTAMASTWALYFLAKYPNVLEKLRVVEETIRMANIAGFTFRLASREVEYKGVVPILGLLLWCWNELWYAVPLKFRYSGTGTRLPPGYMGFPILGETLTFLWYFKVLRRPDDFINSKRRKYGDGVGLYRTHLFGSPSVIACFPLISKIVYQSDDTFVLQWPAVDLVGRTSLVAVHGEAHDRVRRFVIKAINGPDALRRIADHVQPCIVAALQSWEQKTTVKISSEAKKIFCFLVIKCRKKLEDIFRIELEKRKNGTGIDQMMNIDLMDGLMQIEDDMGKRLSDREVLDNIVSLVVAGYTSTATWALYFLAKNPNVLEKLRVVEETIRMANIAGITFRLVIKEAEYKGYKIPKDWKVIVWNRYLHTNPENFDDPMCFNPDRWNEPASPGTYQAFGGGSRICAGNMLARLQIALLLHHLSVGYK</sequence>
<protein>
    <recommendedName>
        <fullName evidence="12">Cytochrome P450</fullName>
    </recommendedName>
</protein>
<dbReference type="PANTHER" id="PTHR24286:SF12">
    <property type="entry name" value="CYTOCHROME P450 FAMILY PROTEIN, EXPRESSED"/>
    <property type="match status" value="1"/>
</dbReference>
<accession>A0AAD5IDS1</accession>
<dbReference type="Proteomes" id="UP001064489">
    <property type="component" value="Chromosome 2"/>
</dbReference>
<dbReference type="Pfam" id="PF00067">
    <property type="entry name" value="p450"/>
    <property type="match status" value="3"/>
</dbReference>
<keyword evidence="6 9" id="KW-1133">Transmembrane helix</keyword>
<dbReference type="GO" id="GO:0010268">
    <property type="term" value="P:brassinosteroid homeostasis"/>
    <property type="evidence" value="ECO:0007669"/>
    <property type="project" value="TreeGrafter"/>
</dbReference>
<dbReference type="EMBL" id="JAJSOW010000106">
    <property type="protein sequence ID" value="KAI9160327.1"/>
    <property type="molecule type" value="Genomic_DNA"/>
</dbReference>
<reference evidence="10" key="1">
    <citation type="journal article" date="2022" name="Plant J.">
        <title>Strategies of tolerance reflected in two North American maple genomes.</title>
        <authorList>
            <person name="McEvoy S.L."/>
            <person name="Sezen U.U."/>
            <person name="Trouern-Trend A."/>
            <person name="McMahon S.M."/>
            <person name="Schaberg P.G."/>
            <person name="Yang J."/>
            <person name="Wegrzyn J.L."/>
            <person name="Swenson N.G."/>
        </authorList>
    </citation>
    <scope>NUCLEOTIDE SEQUENCE</scope>
    <source>
        <strain evidence="10">91603</strain>
    </source>
</reference>